<dbReference type="GO" id="GO:0046872">
    <property type="term" value="F:metal ion binding"/>
    <property type="evidence" value="ECO:0007669"/>
    <property type="project" value="UniProtKB-KW"/>
</dbReference>
<comment type="cofactor">
    <cofactor evidence="8">
        <name>Mg(2+)</name>
        <dbReference type="ChEBI" id="CHEBI:18420"/>
    </cofactor>
    <text evidence="8">Binds 1 Mg(2+) ion per trimer.</text>
</comment>
<dbReference type="RefSeq" id="WP_181557123.1">
    <property type="nucleotide sequence ID" value="NZ_JACDUT010000012.1"/>
</dbReference>
<dbReference type="SUPFAM" id="SSF46973">
    <property type="entry name" value="Enzyme IIa from lactose specific PTS, IIa-lac"/>
    <property type="match status" value="1"/>
</dbReference>
<reference evidence="10 11" key="1">
    <citation type="submission" date="2020-07" db="EMBL/GenBank/DDBJ databases">
        <title>Genomic Encyclopedia of Type Strains, Phase IV (KMG-IV): sequencing the most valuable type-strain genomes for metagenomic binning, comparative biology and taxonomic classification.</title>
        <authorList>
            <person name="Goeker M."/>
        </authorList>
    </citation>
    <scope>NUCLEOTIDE SEQUENCE [LARGE SCALE GENOMIC DNA]</scope>
    <source>
        <strain evidence="10 11">DSM 15730</strain>
    </source>
</reference>
<proteinExistence type="predicted"/>
<dbReference type="Gene3D" id="1.20.58.80">
    <property type="entry name" value="Phosphotransferase system, lactose/cellobiose-type IIA subunit"/>
    <property type="match status" value="1"/>
</dbReference>
<dbReference type="GO" id="GO:0016740">
    <property type="term" value="F:transferase activity"/>
    <property type="evidence" value="ECO:0007669"/>
    <property type="project" value="UniProtKB-KW"/>
</dbReference>
<dbReference type="GO" id="GO:0009401">
    <property type="term" value="P:phosphoenolpyruvate-dependent sugar phosphotransferase system"/>
    <property type="evidence" value="ECO:0007669"/>
    <property type="project" value="UniProtKB-KW"/>
</dbReference>
<evidence type="ECO:0000256" key="7">
    <source>
        <dbReference type="PIRSR" id="PIRSR000699-1"/>
    </source>
</evidence>
<feature type="active site" description="Tele-phosphohistidine intermediate" evidence="7">
    <location>
        <position position="76"/>
    </location>
</feature>
<dbReference type="EMBL" id="JACDUT010000012">
    <property type="protein sequence ID" value="MBA2876425.1"/>
    <property type="molecule type" value="Genomic_DNA"/>
</dbReference>
<evidence type="ECO:0000256" key="6">
    <source>
        <dbReference type="ARBA" id="ARBA00022683"/>
    </source>
</evidence>
<dbReference type="Pfam" id="PF02255">
    <property type="entry name" value="PTS_IIA"/>
    <property type="match status" value="1"/>
</dbReference>
<evidence type="ECO:0000313" key="10">
    <source>
        <dbReference type="EMBL" id="MBA2876425.1"/>
    </source>
</evidence>
<keyword evidence="5" id="KW-0808">Transferase</keyword>
<dbReference type="PANTHER" id="PTHR34382">
    <property type="entry name" value="PTS SYSTEM N,N'-DIACETYLCHITOBIOSE-SPECIFIC EIIA COMPONENT"/>
    <property type="match status" value="1"/>
</dbReference>
<keyword evidence="6" id="KW-0598">Phosphotransferase system</keyword>
<evidence type="ECO:0000256" key="2">
    <source>
        <dbReference type="ARBA" id="ARBA00022448"/>
    </source>
</evidence>
<organism evidence="10 11">
    <name type="scientific">Thermaerobacillus caldiproteolyticus</name>
    <dbReference type="NCBI Taxonomy" id="247480"/>
    <lineage>
        <taxon>Bacteria</taxon>
        <taxon>Bacillati</taxon>
        <taxon>Bacillota</taxon>
        <taxon>Bacilli</taxon>
        <taxon>Bacillales</taxon>
        <taxon>Anoxybacillaceae</taxon>
        <taxon>Thermaerobacillus</taxon>
    </lineage>
</organism>
<comment type="caution">
    <text evidence="10">The sequence shown here is derived from an EMBL/GenBank/DDBJ whole genome shotgun (WGS) entry which is preliminary data.</text>
</comment>
<evidence type="ECO:0000256" key="4">
    <source>
        <dbReference type="ARBA" id="ARBA00022597"/>
    </source>
</evidence>
<dbReference type="FunFam" id="1.20.58.80:FF:000001">
    <property type="entry name" value="PTS system, lactose-specific IIa component"/>
    <property type="match status" value="1"/>
</dbReference>
<keyword evidence="8" id="KW-0479">Metal-binding</keyword>
<keyword evidence="11" id="KW-1185">Reference proteome</keyword>
<dbReference type="PIRSF" id="PIRSF000699">
    <property type="entry name" value="PTS_IILac_III"/>
    <property type="match status" value="1"/>
</dbReference>
<keyword evidence="4" id="KW-0762">Sugar transport</keyword>
<comment type="subcellular location">
    <subcellularLocation>
        <location evidence="1">Cytoplasm</location>
    </subcellularLocation>
</comment>
<dbReference type="AlphaFoldDB" id="A0A7V9Z998"/>
<evidence type="ECO:0000256" key="1">
    <source>
        <dbReference type="ARBA" id="ARBA00004496"/>
    </source>
</evidence>
<gene>
    <name evidence="10" type="ORF">HNR31_003243</name>
</gene>
<feature type="modified residue" description="Phosphohistidine; by HPr" evidence="9">
    <location>
        <position position="76"/>
    </location>
</feature>
<dbReference type="PROSITE" id="PS51095">
    <property type="entry name" value="PTS_EIIA_TYPE_3"/>
    <property type="match status" value="1"/>
</dbReference>
<name>A0A7V9Z998_9BACL</name>
<evidence type="ECO:0000256" key="3">
    <source>
        <dbReference type="ARBA" id="ARBA00022490"/>
    </source>
</evidence>
<evidence type="ECO:0000256" key="5">
    <source>
        <dbReference type="ARBA" id="ARBA00022679"/>
    </source>
</evidence>
<dbReference type="InterPro" id="IPR003188">
    <property type="entry name" value="PTS_IIA_lac/cel"/>
</dbReference>
<dbReference type="PANTHER" id="PTHR34382:SF7">
    <property type="entry name" value="PTS SYSTEM N,N'-DIACETYLCHITOBIOSE-SPECIFIC EIIA COMPONENT"/>
    <property type="match status" value="1"/>
</dbReference>
<feature type="binding site" evidence="8">
    <location>
        <position position="79"/>
    </location>
    <ligand>
        <name>Mg(2+)</name>
        <dbReference type="ChEBI" id="CHEBI:18420"/>
        <note>ligand shared between all trimeric partners</note>
    </ligand>
</feature>
<dbReference type="Proteomes" id="UP000523087">
    <property type="component" value="Unassembled WGS sequence"/>
</dbReference>
<protein>
    <submittedName>
        <fullName evidence="10">PTS system cellobiose-specific IIA component</fullName>
    </submittedName>
</protein>
<sequence length="109" mass="12127">MGTYEETVFQLILHGGNGRSYAMEAIAAAKKGDFITARNHLQKASEELHAAHHVQTSLIQNEANGKRKEVTLLMIHAQDHLMNAITLKELAAEFVDLYESLQNKGGRKI</sequence>
<dbReference type="InterPro" id="IPR036542">
    <property type="entry name" value="PTS_IIA_lac/cel_sf"/>
</dbReference>
<dbReference type="GO" id="GO:0005737">
    <property type="term" value="C:cytoplasm"/>
    <property type="evidence" value="ECO:0007669"/>
    <property type="project" value="UniProtKB-SubCell"/>
</dbReference>
<keyword evidence="8" id="KW-0460">Magnesium</keyword>
<evidence type="ECO:0000256" key="8">
    <source>
        <dbReference type="PIRSR" id="PIRSR000699-2"/>
    </source>
</evidence>
<keyword evidence="3" id="KW-0963">Cytoplasm</keyword>
<keyword evidence="2" id="KW-0813">Transport</keyword>
<dbReference type="CDD" id="cd00215">
    <property type="entry name" value="PTS_IIA_lac"/>
    <property type="match status" value="1"/>
</dbReference>
<evidence type="ECO:0000256" key="9">
    <source>
        <dbReference type="PROSITE-ProRule" id="PRU00418"/>
    </source>
</evidence>
<evidence type="ECO:0000313" key="11">
    <source>
        <dbReference type="Proteomes" id="UP000523087"/>
    </source>
</evidence>
<accession>A0A7V9Z998</accession>